<feature type="transmembrane region" description="Helical" evidence="18">
    <location>
        <begin position="689"/>
        <end position="707"/>
    </location>
</feature>
<dbReference type="Pfam" id="PF02233">
    <property type="entry name" value="PNTB"/>
    <property type="match status" value="1"/>
</dbReference>
<evidence type="ECO:0000256" key="6">
    <source>
        <dbReference type="ARBA" id="ARBA00022519"/>
    </source>
</evidence>
<evidence type="ECO:0000256" key="4">
    <source>
        <dbReference type="ARBA" id="ARBA00022448"/>
    </source>
</evidence>
<keyword evidence="11" id="KW-0809">Transit peptide</keyword>
<evidence type="ECO:0000256" key="15">
    <source>
        <dbReference type="ARBA" id="ARBA00023128"/>
    </source>
</evidence>
<sequence length="1711" mass="182327">MAMGERLAPLILRRVHSSCLRVNLDARNHLQPHLHVPLPGRIASRYSRAFHTTPVALREVLKSAESQTSSLKPPGVPYSDLTVGVPREIFPSERRVSVTPQGVATLLKKGFKAVHVASGAGAEASFRDEDYVAAGAVIGGAAGGKDQNPYQADIVLKVRPPLLDRGEVDRLKEGSTVISFLYPAQNKELVEELQQRGITSFAMDAIPRISRAQVFDALSSMANTAGYRAVLEASSNFGRFLTGQVTAAGKIPPGKVLVIGAGVAGLSAIATARRMGAIVRGFDTRAAAREQIESLGAEFLTVEIEEEGSGQGGYAKEMSKASDRSVPRFHLRGDIRCKLTTTRQAFLDAEMALFKAQAQDVDIIITTALIPGKPAPKLILKEHVEAMRPGSVIVDLAGEAGGNCELTKPGEKVVHNGVTILGYTDLPSRLPTQSSTLYSNNVTKFLLSIGEKNHFGINLDDEVVRRSILTHKGEVLWPAPAPAAPPPPVAQPAKPVAKKEEVVALTPWQEQVRSVALTTGGIGGALALGKLTAPAFMNLFTVLGLAGLVGFRAVWSVTPALHSPLMSVTNALSGLVGVGGLFVMGGGLIPETFPQWLGAASVFLANLNIFGGFLITKRMLDLFKRPTDPPEYGWLYTVPAAVFGMGFVWAASSGVAGLVQAGYFLSTMLSIGALTGLSSQITARAGNALGMLGVAIGVVSTLAAVGFSSAVMTQFAVLTAVAAVIGLSIGRRVSPMQLPQTVAALHSVVGLSAVMTSAASVLGSAGHASMLHLTTAYLGVLIGGITFTGSILAFLKLAGRMSSRPLILPGRHLINGGMLAANAATMGAFLTFAPTAPAIGAMCLAGNAALSMAKGWTTSAAIGGADMPVLVTVLNAYSGFALVAEGFMLDNMLLTSVGSLIGASGSILSYIMCRAMNRSLTNVIFGGIAPTQVADDSTKGLTVTRTDVTEVVEMLGNAETVVIVPGYGMAVAKAQYAISEMVQALRAKGIKCRFGIHPVAGRMPGQCNVLLAEAGVPYDIVLEMDEINDDFTDTDVVLVIGANDTVNPIALEPGSSIAGMPVLQVWKAKNTVVMKRGMAAGYAEVPNPLFYYSNTKMLFGDAKTTCEALSQGLKELKVFRWRNVTAVLPAARKRPAKQLLADVSGEARAGQLVAIMGPSGSGKTMLLNRLAHRAMPPKAKLDGKIFINDVHADLGKIRSTSNYVEQQDHLIGSITTAETLAFAAKLGLTTPLNKAELKRRVDALLNAFGLKKQANMIIGTPIQKGLSGGQKRRVSVASQLITSPKILFLDEPTSGLDSVASFEIVSYLKSVARKNNLLVIASIHQPSTATFNVFDQVYLLAQGQLCYGGPRTAIPEYFSSIGLHMPGQVNPAEWILEIVDTDCAKDKEEGSRRLQHITSSWSTRGIKAADAGQEAVAPSAGGLTLGTASRKAKLMQPLHLLHRSWIKSYRDLVAYWIRVAMYTALAVLMGTTWLRLQWTQDYILPRITAIFFSGAFLSFMAVAYIPAYIEDQATFFKERANGLYGPTSFMVANFLIGLPYLFIIVIFFSVIAYWMINFWPTAKGFWTFVGFLFLDLLAAESLVVFVASILPNFIVALAVVAFANGLWMVVNGFMVPGTILNVFWNSWVTKIDYQNWTFRAMMWNEFHAETFSCGGSTCAYPPGPDGNSIPGTSVLAFYGYHSGALGNFAGYIVAIIAVYRLLAWLALTLRR</sequence>
<reference evidence="20 21" key="1">
    <citation type="submission" date="2018-11" db="EMBL/GenBank/DDBJ databases">
        <title>Genome sequence of Saitozyma podzolica DSM 27192.</title>
        <authorList>
            <person name="Aliyu H."/>
            <person name="Gorte O."/>
            <person name="Ochsenreither K."/>
        </authorList>
    </citation>
    <scope>NUCLEOTIDE SEQUENCE [LARGE SCALE GENOMIC DNA]</scope>
    <source>
        <strain evidence="20 21">DSM 27192</strain>
    </source>
</reference>
<feature type="transmembrane region" description="Helical" evidence="18">
    <location>
        <begin position="1688"/>
        <end position="1707"/>
    </location>
</feature>
<evidence type="ECO:0000313" key="21">
    <source>
        <dbReference type="Proteomes" id="UP000279259"/>
    </source>
</evidence>
<dbReference type="InterPro" id="IPR003439">
    <property type="entry name" value="ABC_transporter-like_ATP-bd"/>
</dbReference>
<dbReference type="GO" id="GO:0005886">
    <property type="term" value="C:plasma membrane"/>
    <property type="evidence" value="ECO:0007669"/>
    <property type="project" value="UniProtKB-SubCell"/>
</dbReference>
<dbReference type="SMART" id="SM00382">
    <property type="entry name" value="AAA"/>
    <property type="match status" value="1"/>
</dbReference>
<dbReference type="InterPro" id="IPR036291">
    <property type="entry name" value="NAD(P)-bd_dom_sf"/>
</dbReference>
<dbReference type="InterPro" id="IPR029035">
    <property type="entry name" value="DHS-like_NAD/FAD-binding_dom"/>
</dbReference>
<dbReference type="GO" id="GO:0050661">
    <property type="term" value="F:NADP binding"/>
    <property type="evidence" value="ECO:0007669"/>
    <property type="project" value="TreeGrafter"/>
</dbReference>
<evidence type="ECO:0000256" key="2">
    <source>
        <dbReference type="ARBA" id="ARBA00004429"/>
    </source>
</evidence>
<keyword evidence="15" id="KW-0496">Mitochondrion</keyword>
<evidence type="ECO:0000256" key="13">
    <source>
        <dbReference type="ARBA" id="ARBA00022989"/>
    </source>
</evidence>
<gene>
    <name evidence="20" type="ORF">EHS25_004009</name>
</gene>
<dbReference type="SUPFAM" id="SSF52467">
    <property type="entry name" value="DHS-like NAD/FAD-binding domain"/>
    <property type="match status" value="1"/>
</dbReference>
<dbReference type="GO" id="GO:0005743">
    <property type="term" value="C:mitochondrial inner membrane"/>
    <property type="evidence" value="ECO:0007669"/>
    <property type="project" value="TreeGrafter"/>
</dbReference>
<dbReference type="InterPro" id="IPR027417">
    <property type="entry name" value="P-loop_NTPase"/>
</dbReference>
<dbReference type="PROSITE" id="PS00211">
    <property type="entry name" value="ABC_TRANSPORTER_1"/>
    <property type="match status" value="1"/>
</dbReference>
<dbReference type="GO" id="GO:0016491">
    <property type="term" value="F:oxidoreductase activity"/>
    <property type="evidence" value="ECO:0007669"/>
    <property type="project" value="InterPro"/>
</dbReference>
<feature type="transmembrane region" description="Helical" evidence="18">
    <location>
        <begin position="1568"/>
        <end position="1587"/>
    </location>
</feature>
<dbReference type="SUPFAM" id="SSF52283">
    <property type="entry name" value="Formate/glycerate dehydrogenase catalytic domain-like"/>
    <property type="match status" value="1"/>
</dbReference>
<dbReference type="Proteomes" id="UP000279259">
    <property type="component" value="Unassembled WGS sequence"/>
</dbReference>
<dbReference type="Pfam" id="PF05222">
    <property type="entry name" value="AlaDh_PNT_N"/>
    <property type="match status" value="1"/>
</dbReference>
<dbReference type="FunFam" id="3.40.50.1220:FF:000002">
    <property type="entry name" value="NAD(P) transhydrogenase subunit beta"/>
    <property type="match status" value="1"/>
</dbReference>
<dbReference type="InterPro" id="IPR017871">
    <property type="entry name" value="ABC_transporter-like_CS"/>
</dbReference>
<evidence type="ECO:0000256" key="17">
    <source>
        <dbReference type="ARBA" id="ARBA00048202"/>
    </source>
</evidence>
<comment type="catalytic activity">
    <reaction evidence="17">
        <text>NAD(+) + NADPH + H(+)(in) = NADH + NADP(+) + H(+)(out)</text>
        <dbReference type="Rhea" id="RHEA:47992"/>
        <dbReference type="ChEBI" id="CHEBI:15378"/>
        <dbReference type="ChEBI" id="CHEBI:57540"/>
        <dbReference type="ChEBI" id="CHEBI:57783"/>
        <dbReference type="ChEBI" id="CHEBI:57945"/>
        <dbReference type="ChEBI" id="CHEBI:58349"/>
        <dbReference type="EC" id="7.1.1.1"/>
    </reaction>
</comment>
<feature type="transmembrane region" description="Helical" evidence="18">
    <location>
        <begin position="1452"/>
        <end position="1474"/>
    </location>
</feature>
<dbReference type="InterPro" id="IPR003593">
    <property type="entry name" value="AAA+_ATPase"/>
</dbReference>
<dbReference type="Pfam" id="PF12769">
    <property type="entry name" value="PNTB_4TM"/>
    <property type="match status" value="1"/>
</dbReference>
<evidence type="ECO:0000256" key="10">
    <source>
        <dbReference type="ARBA" id="ARBA00022857"/>
    </source>
</evidence>
<dbReference type="SMART" id="SM01003">
    <property type="entry name" value="AlaDh_PNT_N"/>
    <property type="match status" value="1"/>
</dbReference>
<evidence type="ECO:0000256" key="18">
    <source>
        <dbReference type="SAM" id="Phobius"/>
    </source>
</evidence>
<evidence type="ECO:0000256" key="11">
    <source>
        <dbReference type="ARBA" id="ARBA00022946"/>
    </source>
</evidence>
<dbReference type="InterPro" id="IPR034300">
    <property type="entry name" value="PNTB-like"/>
</dbReference>
<dbReference type="InterPro" id="IPR043926">
    <property type="entry name" value="ABCG_dom"/>
</dbReference>
<feature type="transmembrane region" description="Helical" evidence="18">
    <location>
        <begin position="713"/>
        <end position="730"/>
    </location>
</feature>
<dbReference type="InterPro" id="IPR024605">
    <property type="entry name" value="NADP_transhyd_a_C"/>
</dbReference>
<dbReference type="GO" id="GO:0005524">
    <property type="term" value="F:ATP binding"/>
    <property type="evidence" value="ECO:0007669"/>
    <property type="project" value="UniProtKB-KW"/>
</dbReference>
<evidence type="ECO:0000313" key="20">
    <source>
        <dbReference type="EMBL" id="RSH94206.1"/>
    </source>
</evidence>
<dbReference type="OrthoDB" id="37244at2759"/>
<dbReference type="GO" id="GO:0140359">
    <property type="term" value="F:ABC-type transporter activity"/>
    <property type="evidence" value="ECO:0007669"/>
    <property type="project" value="InterPro"/>
</dbReference>
<keyword evidence="10" id="KW-0521">NADP</keyword>
<evidence type="ECO:0000256" key="3">
    <source>
        <dbReference type="ARBA" id="ARBA00012943"/>
    </source>
</evidence>
<dbReference type="PANTHER" id="PTHR10160">
    <property type="entry name" value="NAD(P) TRANSHYDROGENASE"/>
    <property type="match status" value="1"/>
</dbReference>
<dbReference type="GO" id="GO:0016887">
    <property type="term" value="F:ATP hydrolysis activity"/>
    <property type="evidence" value="ECO:0007669"/>
    <property type="project" value="InterPro"/>
</dbReference>
<dbReference type="Pfam" id="PF19055">
    <property type="entry name" value="ABC2_membrane_7"/>
    <property type="match status" value="1"/>
</dbReference>
<dbReference type="CDD" id="cd05304">
    <property type="entry name" value="Rubrum_tdh"/>
    <property type="match status" value="1"/>
</dbReference>
<dbReference type="EC" id="7.1.1.1" evidence="3"/>
<dbReference type="SMART" id="SM01002">
    <property type="entry name" value="AlaDh_PNT_C"/>
    <property type="match status" value="1"/>
</dbReference>
<dbReference type="Pfam" id="PF00005">
    <property type="entry name" value="ABC_tran"/>
    <property type="match status" value="1"/>
</dbReference>
<feature type="transmembrane region" description="Helical" evidence="18">
    <location>
        <begin position="535"/>
        <end position="555"/>
    </location>
</feature>
<dbReference type="STRING" id="1890683.A0A427YT46"/>
<keyword evidence="16 18" id="KW-0472">Membrane</keyword>
<evidence type="ECO:0000256" key="14">
    <source>
        <dbReference type="ARBA" id="ARBA00023027"/>
    </source>
</evidence>
<dbReference type="Pfam" id="PF01262">
    <property type="entry name" value="AlaDh_PNT_C"/>
    <property type="match status" value="1"/>
</dbReference>
<feature type="transmembrane region" description="Helical" evidence="18">
    <location>
        <begin position="634"/>
        <end position="652"/>
    </location>
</feature>
<evidence type="ECO:0000256" key="7">
    <source>
        <dbReference type="ARBA" id="ARBA00022692"/>
    </source>
</evidence>
<dbReference type="SUPFAM" id="SSF52540">
    <property type="entry name" value="P-loop containing nucleoside triphosphate hydrolases"/>
    <property type="match status" value="1"/>
</dbReference>
<keyword evidence="6" id="KW-0997">Cell inner membrane</keyword>
<dbReference type="PANTHER" id="PTHR10160:SF19">
    <property type="entry name" value="PROTON-TRANSLOCATING NAD(P)(+) TRANSHYDROGENASE"/>
    <property type="match status" value="1"/>
</dbReference>
<dbReference type="Gene3D" id="3.40.50.1220">
    <property type="entry name" value="TPP-binding domain"/>
    <property type="match status" value="1"/>
</dbReference>
<name>A0A427YT46_9TREE</name>
<feature type="transmembrane region" description="Helical" evidence="18">
    <location>
        <begin position="775"/>
        <end position="795"/>
    </location>
</feature>
<dbReference type="Gene3D" id="3.40.50.300">
    <property type="entry name" value="P-loop containing nucleotide triphosphate hydrolases"/>
    <property type="match status" value="1"/>
</dbReference>
<dbReference type="SUPFAM" id="SSF51735">
    <property type="entry name" value="NAD(P)-binding Rossmann-fold domains"/>
    <property type="match status" value="1"/>
</dbReference>
<protein>
    <recommendedName>
        <fullName evidence="3">proton-translocating NAD(P)(+) transhydrogenase</fullName>
        <ecNumber evidence="3">7.1.1.1</ecNumber>
    </recommendedName>
</protein>
<dbReference type="Pfam" id="PF01061">
    <property type="entry name" value="ABC2_membrane"/>
    <property type="match status" value="1"/>
</dbReference>
<feature type="domain" description="ABC transporter" evidence="19">
    <location>
        <begin position="1119"/>
        <end position="1367"/>
    </location>
</feature>
<dbReference type="PROSITE" id="PS50893">
    <property type="entry name" value="ABC_TRANSPORTER_2"/>
    <property type="match status" value="1"/>
</dbReference>
<keyword evidence="14" id="KW-0520">NAD</keyword>
<keyword evidence="5" id="KW-1003">Cell membrane</keyword>
<evidence type="ECO:0000259" key="19">
    <source>
        <dbReference type="PROSITE" id="PS50893"/>
    </source>
</evidence>
<dbReference type="Gene3D" id="3.40.50.720">
    <property type="entry name" value="NAD(P)-binding Rossmann-like Domain"/>
    <property type="match status" value="2"/>
</dbReference>
<dbReference type="GO" id="GO:0006740">
    <property type="term" value="P:NADPH regeneration"/>
    <property type="evidence" value="ECO:0007669"/>
    <property type="project" value="TreeGrafter"/>
</dbReference>
<feature type="transmembrane region" description="Helical" evidence="18">
    <location>
        <begin position="1530"/>
        <end position="1556"/>
    </location>
</feature>
<comment type="caution">
    <text evidence="20">The sequence shown here is derived from an EMBL/GenBank/DDBJ whole genome shotgun (WGS) entry which is preliminary data.</text>
</comment>
<evidence type="ECO:0000256" key="8">
    <source>
        <dbReference type="ARBA" id="ARBA00022741"/>
    </source>
</evidence>
<evidence type="ECO:0000256" key="9">
    <source>
        <dbReference type="ARBA" id="ARBA00022840"/>
    </source>
</evidence>
<keyword evidence="4" id="KW-0813">Transport</keyword>
<feature type="transmembrane region" description="Helical" evidence="18">
    <location>
        <begin position="1486"/>
        <end position="1509"/>
    </location>
</feature>
<keyword evidence="13 18" id="KW-1133">Transmembrane helix</keyword>
<feature type="transmembrane region" description="Helical" evidence="18">
    <location>
        <begin position="839"/>
        <end position="857"/>
    </location>
</feature>
<dbReference type="PROSITE" id="PS00837">
    <property type="entry name" value="ALADH_PNT_2"/>
    <property type="match status" value="1"/>
</dbReference>
<accession>A0A427YT46</accession>
<dbReference type="EMBL" id="RSCD01000002">
    <property type="protein sequence ID" value="RSH94206.1"/>
    <property type="molecule type" value="Genomic_DNA"/>
</dbReference>
<keyword evidence="21" id="KW-1185">Reference proteome</keyword>
<organism evidence="20 21">
    <name type="scientific">Saitozyma podzolica</name>
    <dbReference type="NCBI Taxonomy" id="1890683"/>
    <lineage>
        <taxon>Eukaryota</taxon>
        <taxon>Fungi</taxon>
        <taxon>Dikarya</taxon>
        <taxon>Basidiomycota</taxon>
        <taxon>Agaricomycotina</taxon>
        <taxon>Tremellomycetes</taxon>
        <taxon>Tremellales</taxon>
        <taxon>Trimorphomycetaceae</taxon>
        <taxon>Saitozyma</taxon>
    </lineage>
</organism>
<evidence type="ECO:0000256" key="12">
    <source>
        <dbReference type="ARBA" id="ARBA00022967"/>
    </source>
</evidence>
<keyword evidence="9" id="KW-0067">ATP-binding</keyword>
<dbReference type="GO" id="GO:0008750">
    <property type="term" value="F:proton-translocating NAD(P)+ transhydrogenase activity"/>
    <property type="evidence" value="ECO:0007669"/>
    <property type="project" value="UniProtKB-EC"/>
</dbReference>
<feature type="transmembrane region" description="Helical" evidence="18">
    <location>
        <begin position="893"/>
        <end position="913"/>
    </location>
</feature>
<dbReference type="InterPro" id="IPR008143">
    <property type="entry name" value="Ala_DH/PNT_CS2"/>
</dbReference>
<evidence type="ECO:0000256" key="1">
    <source>
        <dbReference type="ARBA" id="ARBA00004173"/>
    </source>
</evidence>
<evidence type="ECO:0000256" key="5">
    <source>
        <dbReference type="ARBA" id="ARBA00022475"/>
    </source>
</evidence>
<feature type="transmembrane region" description="Helical" evidence="18">
    <location>
        <begin position="742"/>
        <end position="763"/>
    </location>
</feature>
<comment type="subcellular location">
    <subcellularLocation>
        <location evidence="2">Cell inner membrane</location>
        <topology evidence="2">Multi-pass membrane protein</topology>
    </subcellularLocation>
    <subcellularLocation>
        <location evidence="1">Mitochondrion</location>
    </subcellularLocation>
</comment>
<dbReference type="InterPro" id="IPR007886">
    <property type="entry name" value="AlaDH/PNT_N"/>
</dbReference>
<keyword evidence="8" id="KW-0547">Nucleotide-binding</keyword>
<dbReference type="InterPro" id="IPR007698">
    <property type="entry name" value="AlaDH/PNT_NAD(H)-bd"/>
</dbReference>
<dbReference type="InterPro" id="IPR013525">
    <property type="entry name" value="ABC2_TM"/>
</dbReference>
<evidence type="ECO:0000256" key="16">
    <source>
        <dbReference type="ARBA" id="ARBA00023136"/>
    </source>
</evidence>
<feature type="transmembrane region" description="Helical" evidence="18">
    <location>
        <begin position="595"/>
        <end position="614"/>
    </location>
</feature>
<feature type="transmembrane region" description="Helical" evidence="18">
    <location>
        <begin position="1594"/>
        <end position="1615"/>
    </location>
</feature>
<keyword evidence="7 18" id="KW-0812">Transmembrane</keyword>
<keyword evidence="12" id="KW-1278">Translocase</keyword>
<feature type="transmembrane region" description="Helical" evidence="18">
    <location>
        <begin position="658"/>
        <end position="677"/>
    </location>
</feature>
<proteinExistence type="predicted"/>
<feature type="transmembrane region" description="Helical" evidence="18">
    <location>
        <begin position="567"/>
        <end position="589"/>
    </location>
</feature>